<dbReference type="GO" id="GO:0003677">
    <property type="term" value="F:DNA binding"/>
    <property type="evidence" value="ECO:0007669"/>
    <property type="project" value="UniProtKB-KW"/>
</dbReference>
<evidence type="ECO:0000256" key="3">
    <source>
        <dbReference type="ARBA" id="ARBA00022833"/>
    </source>
</evidence>
<keyword evidence="6" id="KW-0804">Transcription</keyword>
<feature type="compositionally biased region" description="Low complexity" evidence="8">
    <location>
        <begin position="1"/>
        <end position="14"/>
    </location>
</feature>
<dbReference type="CDD" id="cd00067">
    <property type="entry name" value="GAL4"/>
    <property type="match status" value="1"/>
</dbReference>
<dbReference type="GO" id="GO:0008270">
    <property type="term" value="F:zinc ion binding"/>
    <property type="evidence" value="ECO:0007669"/>
    <property type="project" value="InterPro"/>
</dbReference>
<keyword evidence="11" id="KW-1185">Reference proteome</keyword>
<organism evidence="10 11">
    <name type="scientific">Vanrija pseudolonga</name>
    <dbReference type="NCBI Taxonomy" id="143232"/>
    <lineage>
        <taxon>Eukaryota</taxon>
        <taxon>Fungi</taxon>
        <taxon>Dikarya</taxon>
        <taxon>Basidiomycota</taxon>
        <taxon>Agaricomycotina</taxon>
        <taxon>Tremellomycetes</taxon>
        <taxon>Trichosporonales</taxon>
        <taxon>Trichosporonaceae</taxon>
        <taxon>Vanrija</taxon>
    </lineage>
</organism>
<dbReference type="SMART" id="SM00066">
    <property type="entry name" value="GAL4"/>
    <property type="match status" value="1"/>
</dbReference>
<dbReference type="RefSeq" id="XP_062631348.1">
    <property type="nucleotide sequence ID" value="XM_062775364.1"/>
</dbReference>
<evidence type="ECO:0000313" key="11">
    <source>
        <dbReference type="Proteomes" id="UP000827549"/>
    </source>
</evidence>
<feature type="region of interest" description="Disordered" evidence="8">
    <location>
        <begin position="1"/>
        <end position="36"/>
    </location>
</feature>
<dbReference type="SMART" id="SM00906">
    <property type="entry name" value="Fungal_trans"/>
    <property type="match status" value="1"/>
</dbReference>
<protein>
    <submittedName>
        <fullName evidence="10">Nitrogen assimilation transcription factor nirA</fullName>
    </submittedName>
</protein>
<evidence type="ECO:0000256" key="2">
    <source>
        <dbReference type="ARBA" id="ARBA00022723"/>
    </source>
</evidence>
<evidence type="ECO:0000256" key="8">
    <source>
        <dbReference type="SAM" id="MobiDB-lite"/>
    </source>
</evidence>
<evidence type="ECO:0000313" key="10">
    <source>
        <dbReference type="EMBL" id="WOO85322.1"/>
    </source>
</evidence>
<sequence>MAATRSSASASASASPPPRSPPGSDAGRPPRKRTHVQRACINCQQRKKKCDMSDPCGTCREHKDICKRSQREDYRKSLSREEARYLRRKVDELKSELEAVRAAAAMSAPGPSKPAADTLLSPKRASLSPVVVTARLDNNPSPRRCSAQAGNVDDLMVQDAHGGFRVHSLASAFRHEAVAEPMQSSTADRTAGRPRAPSATGFERFLPDVFLTQEQHDAALDRFFRYFASFCQRATPHLFYRDMRVALALDKTADLAAAAPNYSPMLHNMILALGLSYADEPHLRALSTRRQFLEESMRYIDQECVVPCVGTVQALAFRAGYSSTMGDFSLGWINFGQAIRLCYSLGLNIDTSPLVDQGKMSHEMLTQRNVTFWTCFCQEVTFANYLGRTPAIIDYSVPLPVPDSSTDQHPWTWPAGPHAHRPSQPSYLSTTMVATSSLMQIAAQITKALYTEREDVAALVNNGTIKEFHDELNAWLEGLPEPLIITEQTPALPHILMLHMAWGWVVLLLYQPFSLSARLLHTLPISVTFCQTAALKILAHSTTYRDTHGLRYMSPAAPQILFTAGRTFLFSAGQAVASSQAVAFFQKAQTCIEHLEELGTTWPSGRQKAGILRGMMREDTKDAPPLAGAPLGAVEPAQPLALPSFNFDLDQTLVPFLTDGDLQVIDSVTYDQWAQGLAVASAEPLGPPSQPDIMLYLHAGVPDLYP</sequence>
<dbReference type="PANTHER" id="PTHR31313">
    <property type="entry name" value="TY1 ENHANCER ACTIVATOR"/>
    <property type="match status" value="1"/>
</dbReference>
<comment type="subcellular location">
    <subcellularLocation>
        <location evidence="1">Nucleus</location>
    </subcellularLocation>
</comment>
<keyword evidence="2" id="KW-0479">Metal-binding</keyword>
<dbReference type="InterPro" id="IPR007219">
    <property type="entry name" value="XnlR_reg_dom"/>
</dbReference>
<dbReference type="EMBL" id="CP086720">
    <property type="protein sequence ID" value="WOO85322.1"/>
    <property type="molecule type" value="Genomic_DNA"/>
</dbReference>
<dbReference type="InterPro" id="IPR001138">
    <property type="entry name" value="Zn2Cys6_DnaBD"/>
</dbReference>
<evidence type="ECO:0000259" key="9">
    <source>
        <dbReference type="PROSITE" id="PS50048"/>
    </source>
</evidence>
<dbReference type="AlphaFoldDB" id="A0AAF0YGU0"/>
<feature type="domain" description="Zn(2)-C6 fungal-type" evidence="9">
    <location>
        <begin position="39"/>
        <end position="68"/>
    </location>
</feature>
<accession>A0AAF0YGU0</accession>
<evidence type="ECO:0000256" key="7">
    <source>
        <dbReference type="ARBA" id="ARBA00023242"/>
    </source>
</evidence>
<reference evidence="10" key="1">
    <citation type="submission" date="2023-10" db="EMBL/GenBank/DDBJ databases">
        <authorList>
            <person name="Noh H."/>
        </authorList>
    </citation>
    <scope>NUCLEOTIDE SEQUENCE</scope>
    <source>
        <strain evidence="10">DUCC4014</strain>
    </source>
</reference>
<proteinExistence type="predicted"/>
<dbReference type="GO" id="GO:0006351">
    <property type="term" value="P:DNA-templated transcription"/>
    <property type="evidence" value="ECO:0007669"/>
    <property type="project" value="InterPro"/>
</dbReference>
<dbReference type="InterPro" id="IPR051615">
    <property type="entry name" value="Transcr_Regulatory_Elem"/>
</dbReference>
<evidence type="ECO:0000256" key="1">
    <source>
        <dbReference type="ARBA" id="ARBA00004123"/>
    </source>
</evidence>
<dbReference type="PROSITE" id="PS50048">
    <property type="entry name" value="ZN2_CY6_FUNGAL_2"/>
    <property type="match status" value="1"/>
</dbReference>
<dbReference type="SUPFAM" id="SSF57701">
    <property type="entry name" value="Zn2/Cys6 DNA-binding domain"/>
    <property type="match status" value="1"/>
</dbReference>
<keyword evidence="3" id="KW-0862">Zinc</keyword>
<keyword evidence="4" id="KW-0805">Transcription regulation</keyword>
<gene>
    <name evidence="10" type="primary">nirA_4</name>
    <name evidence="10" type="ORF">LOC62_07G008823</name>
</gene>
<dbReference type="GeneID" id="87811987"/>
<dbReference type="Proteomes" id="UP000827549">
    <property type="component" value="Chromosome 7"/>
</dbReference>
<dbReference type="CDD" id="cd12148">
    <property type="entry name" value="fungal_TF_MHR"/>
    <property type="match status" value="1"/>
</dbReference>
<dbReference type="Gene3D" id="4.10.240.10">
    <property type="entry name" value="Zn(2)-C6 fungal-type DNA-binding domain"/>
    <property type="match status" value="1"/>
</dbReference>
<dbReference type="Pfam" id="PF04082">
    <property type="entry name" value="Fungal_trans"/>
    <property type="match status" value="1"/>
</dbReference>
<dbReference type="GO" id="GO:0000981">
    <property type="term" value="F:DNA-binding transcription factor activity, RNA polymerase II-specific"/>
    <property type="evidence" value="ECO:0007669"/>
    <property type="project" value="InterPro"/>
</dbReference>
<dbReference type="Pfam" id="PF00172">
    <property type="entry name" value="Zn_clus"/>
    <property type="match status" value="1"/>
</dbReference>
<dbReference type="InterPro" id="IPR036864">
    <property type="entry name" value="Zn2-C6_fun-type_DNA-bd_sf"/>
</dbReference>
<evidence type="ECO:0000256" key="5">
    <source>
        <dbReference type="ARBA" id="ARBA00023125"/>
    </source>
</evidence>
<evidence type="ECO:0000256" key="6">
    <source>
        <dbReference type="ARBA" id="ARBA00023163"/>
    </source>
</evidence>
<dbReference type="GO" id="GO:0005634">
    <property type="term" value="C:nucleus"/>
    <property type="evidence" value="ECO:0007669"/>
    <property type="project" value="UniProtKB-SubCell"/>
</dbReference>
<keyword evidence="5" id="KW-0238">DNA-binding</keyword>
<evidence type="ECO:0000256" key="4">
    <source>
        <dbReference type="ARBA" id="ARBA00023015"/>
    </source>
</evidence>
<keyword evidence="7" id="KW-0539">Nucleus</keyword>
<name>A0AAF0YGU0_9TREE</name>
<dbReference type="PANTHER" id="PTHR31313:SF81">
    <property type="entry name" value="TY1 ENHANCER ACTIVATOR"/>
    <property type="match status" value="1"/>
</dbReference>